<dbReference type="Gene3D" id="1.50.40.10">
    <property type="entry name" value="Mitochondrial carrier domain"/>
    <property type="match status" value="1"/>
</dbReference>
<accession>A0A9P8ARC1</accession>
<dbReference type="GO" id="GO:0016020">
    <property type="term" value="C:membrane"/>
    <property type="evidence" value="ECO:0007669"/>
    <property type="project" value="UniProtKB-SubCell"/>
</dbReference>
<dbReference type="SUPFAM" id="SSF103506">
    <property type="entry name" value="Mitochondrial carrier"/>
    <property type="match status" value="1"/>
</dbReference>
<proteinExistence type="predicted"/>
<feature type="transmembrane region" description="Helical" evidence="5">
    <location>
        <begin position="6"/>
        <end position="31"/>
    </location>
</feature>
<feature type="transmembrane region" description="Helical" evidence="5">
    <location>
        <begin position="106"/>
        <end position="125"/>
    </location>
</feature>
<dbReference type="EMBL" id="MU250537">
    <property type="protein sequence ID" value="KAG7445248.1"/>
    <property type="molecule type" value="Genomic_DNA"/>
</dbReference>
<dbReference type="InterPro" id="IPR023395">
    <property type="entry name" value="MCP_dom_sf"/>
</dbReference>
<gene>
    <name evidence="6" type="ORF">BT62DRAFT_184918</name>
</gene>
<evidence type="ECO:0000313" key="7">
    <source>
        <dbReference type="Proteomes" id="UP000812287"/>
    </source>
</evidence>
<dbReference type="RefSeq" id="XP_043038748.1">
    <property type="nucleotide sequence ID" value="XM_043179968.1"/>
</dbReference>
<keyword evidence="7" id="KW-1185">Reference proteome</keyword>
<dbReference type="GeneID" id="66102264"/>
<comment type="subcellular location">
    <subcellularLocation>
        <location evidence="1">Membrane</location>
    </subcellularLocation>
</comment>
<keyword evidence="3 5" id="KW-1133">Transmembrane helix</keyword>
<dbReference type="Proteomes" id="UP000812287">
    <property type="component" value="Unassembled WGS sequence"/>
</dbReference>
<dbReference type="OrthoDB" id="2954405at2759"/>
<organism evidence="6 7">
    <name type="scientific">Guyanagaster necrorhizus</name>
    <dbReference type="NCBI Taxonomy" id="856835"/>
    <lineage>
        <taxon>Eukaryota</taxon>
        <taxon>Fungi</taxon>
        <taxon>Dikarya</taxon>
        <taxon>Basidiomycota</taxon>
        <taxon>Agaricomycotina</taxon>
        <taxon>Agaricomycetes</taxon>
        <taxon>Agaricomycetidae</taxon>
        <taxon>Agaricales</taxon>
        <taxon>Marasmiineae</taxon>
        <taxon>Physalacriaceae</taxon>
        <taxon>Guyanagaster</taxon>
    </lineage>
</organism>
<comment type="caution">
    <text evidence="6">The sequence shown here is derived from an EMBL/GenBank/DDBJ whole genome shotgun (WGS) entry which is preliminary data.</text>
</comment>
<sequence length="145" mass="16410">MANAPVVLFLIPALAISLAVTVPLVGILVRFRANYTPKSRIALNEENATPLGFFTYTYWGMARRIYRIEGWKGFFKGYAPPFFVLLCIYMGVVPTVYQPICRGIPLIHPTGIICIMVSISLSMILDVPCRVILYRYVFRLLKTLC</sequence>
<protein>
    <submittedName>
        <fullName evidence="6">Uncharacterized protein</fullName>
    </submittedName>
</protein>
<evidence type="ECO:0000256" key="5">
    <source>
        <dbReference type="SAM" id="Phobius"/>
    </source>
</evidence>
<keyword evidence="4 5" id="KW-0472">Membrane</keyword>
<evidence type="ECO:0000256" key="1">
    <source>
        <dbReference type="ARBA" id="ARBA00004370"/>
    </source>
</evidence>
<keyword evidence="2 5" id="KW-0812">Transmembrane</keyword>
<name>A0A9P8ARC1_9AGAR</name>
<evidence type="ECO:0000313" key="6">
    <source>
        <dbReference type="EMBL" id="KAG7445248.1"/>
    </source>
</evidence>
<evidence type="ECO:0000256" key="2">
    <source>
        <dbReference type="ARBA" id="ARBA00022692"/>
    </source>
</evidence>
<dbReference type="AlphaFoldDB" id="A0A9P8ARC1"/>
<feature type="transmembrane region" description="Helical" evidence="5">
    <location>
        <begin position="82"/>
        <end position="100"/>
    </location>
</feature>
<evidence type="ECO:0000256" key="4">
    <source>
        <dbReference type="ARBA" id="ARBA00023136"/>
    </source>
</evidence>
<reference evidence="6" key="1">
    <citation type="submission" date="2020-11" db="EMBL/GenBank/DDBJ databases">
        <title>Adaptations for nitrogen fixation in a non-lichenized fungal sporocarp promotes dispersal by wood-feeding termites.</title>
        <authorList>
            <consortium name="DOE Joint Genome Institute"/>
            <person name="Koch R.A."/>
            <person name="Yoon G."/>
            <person name="Arayal U."/>
            <person name="Lail K."/>
            <person name="Amirebrahimi M."/>
            <person name="Labutti K."/>
            <person name="Lipzen A."/>
            <person name="Riley R."/>
            <person name="Barry K."/>
            <person name="Henrissat B."/>
            <person name="Grigoriev I.V."/>
            <person name="Herr J.R."/>
            <person name="Aime M.C."/>
        </authorList>
    </citation>
    <scope>NUCLEOTIDE SEQUENCE</scope>
    <source>
        <strain evidence="6">MCA 3950</strain>
    </source>
</reference>
<evidence type="ECO:0000256" key="3">
    <source>
        <dbReference type="ARBA" id="ARBA00022989"/>
    </source>
</evidence>